<sequence>MKHLITCEQFEIDRLESLFALADDMKANPELYHSALSSRIVATLFYEPSTRTRLSFEAAVQKLGGGIISTENAKEMSSAIKGENLLDTIRVVEGYCDAIVLRHFDDNAAQDAASISHIPIINAGGGAGEHPTQALLDAYTIYSYKQTIHHRSFALIGDLRYGRTIHSLVKLISLYDGVKVYGLSQEDRKLPEVYIDYLQARGIAYQACERFEDLPTDIDVLYQTRTQTERFANGTSGEFVIDKKVMEQFGQETILLHPLPRNNEIALDVDGDPRAVYFQQSHLGLYARMALLDTLLNGK</sequence>
<dbReference type="InterPro" id="IPR036901">
    <property type="entry name" value="Asp/Orn_carbamoylTrfase_sf"/>
</dbReference>
<evidence type="ECO:0000313" key="13">
    <source>
        <dbReference type="Proteomes" id="UP000295632"/>
    </source>
</evidence>
<reference evidence="12 13" key="1">
    <citation type="submission" date="2019-03" db="EMBL/GenBank/DDBJ databases">
        <title>Genomic Encyclopedia of Type Strains, Phase IV (KMG-IV): sequencing the most valuable type-strain genomes for metagenomic binning, comparative biology and taxonomic classification.</title>
        <authorList>
            <person name="Goeker M."/>
        </authorList>
    </citation>
    <scope>NUCLEOTIDE SEQUENCE [LARGE SCALE GENOMIC DNA]</scope>
    <source>
        <strain evidence="12 13">DSM 28697</strain>
    </source>
</reference>
<dbReference type="InterPro" id="IPR002082">
    <property type="entry name" value="Asp_carbamoyltransf"/>
</dbReference>
<comment type="pathway">
    <text evidence="1">Pyrimidine metabolism; UMP biosynthesis via de novo pathway; (S)-dihydroorotate from bicarbonate: step 2/3.</text>
</comment>
<dbReference type="Pfam" id="PF00185">
    <property type="entry name" value="OTCace"/>
    <property type="match status" value="1"/>
</dbReference>
<dbReference type="InterPro" id="IPR006131">
    <property type="entry name" value="Asp_carbamoyltransf_Asp/Orn-bd"/>
</dbReference>
<dbReference type="GO" id="GO:0044205">
    <property type="term" value="P:'de novo' UMP biosynthetic process"/>
    <property type="evidence" value="ECO:0007669"/>
    <property type="project" value="UniProtKB-UniPathway"/>
</dbReference>
<feature type="domain" description="Aspartate/ornithine carbamoyltransferase Asp/Orn-binding" evidence="10">
    <location>
        <begin position="152"/>
        <end position="294"/>
    </location>
</feature>
<keyword evidence="13" id="KW-1185">Reference proteome</keyword>
<evidence type="ECO:0000256" key="4">
    <source>
        <dbReference type="ARBA" id="ARBA00022679"/>
    </source>
</evidence>
<organism evidence="12 13">
    <name type="scientific">Aureibacillus halotolerans</name>
    <dbReference type="NCBI Taxonomy" id="1508390"/>
    <lineage>
        <taxon>Bacteria</taxon>
        <taxon>Bacillati</taxon>
        <taxon>Bacillota</taxon>
        <taxon>Bacilli</taxon>
        <taxon>Bacillales</taxon>
        <taxon>Bacillaceae</taxon>
        <taxon>Aureibacillus</taxon>
    </lineage>
</organism>
<evidence type="ECO:0000259" key="10">
    <source>
        <dbReference type="Pfam" id="PF00185"/>
    </source>
</evidence>
<dbReference type="GO" id="GO:0006207">
    <property type="term" value="P:'de novo' pyrimidine nucleobase biosynthetic process"/>
    <property type="evidence" value="ECO:0007669"/>
    <property type="project" value="InterPro"/>
</dbReference>
<evidence type="ECO:0000259" key="11">
    <source>
        <dbReference type="Pfam" id="PF02729"/>
    </source>
</evidence>
<comment type="catalytic activity">
    <reaction evidence="7">
        <text>carbamoyl phosphate + L-aspartate = N-carbamoyl-L-aspartate + phosphate + H(+)</text>
        <dbReference type="Rhea" id="RHEA:20013"/>
        <dbReference type="ChEBI" id="CHEBI:15378"/>
        <dbReference type="ChEBI" id="CHEBI:29991"/>
        <dbReference type="ChEBI" id="CHEBI:32814"/>
        <dbReference type="ChEBI" id="CHEBI:43474"/>
        <dbReference type="ChEBI" id="CHEBI:58228"/>
        <dbReference type="EC" id="2.1.3.2"/>
    </reaction>
</comment>
<dbReference type="PANTHER" id="PTHR45753:SF6">
    <property type="entry name" value="ASPARTATE CARBAMOYLTRANSFERASE"/>
    <property type="match status" value="1"/>
</dbReference>
<evidence type="ECO:0000256" key="5">
    <source>
        <dbReference type="ARBA" id="ARBA00022975"/>
    </source>
</evidence>
<comment type="similarity">
    <text evidence="2">Belongs to the aspartate/ornithine carbamoyltransferase superfamily. ATCase family.</text>
</comment>
<dbReference type="InterPro" id="IPR006132">
    <property type="entry name" value="Asp/Orn_carbamoyltranf_P-bd"/>
</dbReference>
<gene>
    <name evidence="12" type="ORF">EV213_105152</name>
</gene>
<dbReference type="PANTHER" id="PTHR45753">
    <property type="entry name" value="ORNITHINE CARBAMOYLTRANSFERASE, MITOCHONDRIAL"/>
    <property type="match status" value="1"/>
</dbReference>
<dbReference type="SUPFAM" id="SSF53671">
    <property type="entry name" value="Aspartate/ornithine carbamoyltransferase"/>
    <property type="match status" value="1"/>
</dbReference>
<dbReference type="NCBIfam" id="TIGR00670">
    <property type="entry name" value="asp_carb_tr"/>
    <property type="match status" value="1"/>
</dbReference>
<dbReference type="EC" id="2.1.3.2" evidence="3 8"/>
<dbReference type="RefSeq" id="WP_133579999.1">
    <property type="nucleotide sequence ID" value="NZ_SNYJ01000005.1"/>
</dbReference>
<dbReference type="Pfam" id="PF02729">
    <property type="entry name" value="OTCace_N"/>
    <property type="match status" value="1"/>
</dbReference>
<dbReference type="UniPathway" id="UPA00070">
    <property type="reaction ID" value="UER00116"/>
</dbReference>
<proteinExistence type="inferred from homology"/>
<dbReference type="GO" id="GO:0016597">
    <property type="term" value="F:amino acid binding"/>
    <property type="evidence" value="ECO:0007669"/>
    <property type="project" value="InterPro"/>
</dbReference>
<evidence type="ECO:0000313" key="12">
    <source>
        <dbReference type="EMBL" id="TDQ40806.1"/>
    </source>
</evidence>
<dbReference type="PRINTS" id="PR00100">
    <property type="entry name" value="AOTCASE"/>
</dbReference>
<dbReference type="FunFam" id="3.40.50.1370:FF:000002">
    <property type="entry name" value="Aspartate carbamoyltransferase 2"/>
    <property type="match status" value="1"/>
</dbReference>
<comment type="function">
    <text evidence="6">Catalyzes the condensation of carbamoyl phosphate and aspartate to form carbamoyl aspartate and inorganic phosphate, the committed step in the de novo pyrimidine nucleotide biosynthesis pathway.</text>
</comment>
<dbReference type="AlphaFoldDB" id="A0A4R6U502"/>
<protein>
    <recommendedName>
        <fullName evidence="3 8">Aspartate carbamoyltransferase</fullName>
        <ecNumber evidence="3 8">2.1.3.2</ecNumber>
    </recommendedName>
</protein>
<dbReference type="InterPro" id="IPR006130">
    <property type="entry name" value="Asp/Orn_carbamoylTrfase"/>
</dbReference>
<evidence type="ECO:0000256" key="1">
    <source>
        <dbReference type="ARBA" id="ARBA00004852"/>
    </source>
</evidence>
<dbReference type="EMBL" id="SNYJ01000005">
    <property type="protein sequence ID" value="TDQ40806.1"/>
    <property type="molecule type" value="Genomic_DNA"/>
</dbReference>
<evidence type="ECO:0000256" key="3">
    <source>
        <dbReference type="ARBA" id="ARBA00013008"/>
    </source>
</evidence>
<dbReference type="Proteomes" id="UP000295632">
    <property type="component" value="Unassembled WGS sequence"/>
</dbReference>
<dbReference type="PROSITE" id="PS00097">
    <property type="entry name" value="CARBAMOYLTRANSFERASE"/>
    <property type="match status" value="1"/>
</dbReference>
<dbReference type="PRINTS" id="PR00101">
    <property type="entry name" value="ATCASE"/>
</dbReference>
<evidence type="ECO:0000256" key="8">
    <source>
        <dbReference type="NCBIfam" id="TIGR00670"/>
    </source>
</evidence>
<evidence type="ECO:0000256" key="7">
    <source>
        <dbReference type="ARBA" id="ARBA00048859"/>
    </source>
</evidence>
<feature type="domain" description="Aspartate/ornithine carbamoyltransferase carbamoyl-P binding" evidence="11">
    <location>
        <begin position="2"/>
        <end position="142"/>
    </location>
</feature>
<dbReference type="Gene3D" id="3.40.50.1370">
    <property type="entry name" value="Aspartate/ornithine carbamoyltransferase"/>
    <property type="match status" value="2"/>
</dbReference>
<evidence type="ECO:0000256" key="6">
    <source>
        <dbReference type="ARBA" id="ARBA00043884"/>
    </source>
</evidence>
<dbReference type="OrthoDB" id="9774690at2"/>
<comment type="caution">
    <text evidence="12">The sequence shown here is derived from an EMBL/GenBank/DDBJ whole genome shotgun (WGS) entry which is preliminary data.</text>
</comment>
<dbReference type="GO" id="GO:0006520">
    <property type="term" value="P:amino acid metabolic process"/>
    <property type="evidence" value="ECO:0007669"/>
    <property type="project" value="InterPro"/>
</dbReference>
<accession>A0A4R6U502</accession>
<keyword evidence="5" id="KW-0665">Pyrimidine biosynthesis</keyword>
<dbReference type="GO" id="GO:0004070">
    <property type="term" value="F:aspartate carbamoyltransferase activity"/>
    <property type="evidence" value="ECO:0007669"/>
    <property type="project" value="UniProtKB-UniRule"/>
</dbReference>
<name>A0A4R6U502_9BACI</name>
<evidence type="ECO:0000256" key="9">
    <source>
        <dbReference type="RuleBase" id="RU003634"/>
    </source>
</evidence>
<evidence type="ECO:0000256" key="2">
    <source>
        <dbReference type="ARBA" id="ARBA00008896"/>
    </source>
</evidence>
<keyword evidence="4 9" id="KW-0808">Transferase</keyword>